<comment type="caution">
    <text evidence="2">The sequence shown here is derived from an EMBL/GenBank/DDBJ whole genome shotgun (WGS) entry which is preliminary data.</text>
</comment>
<feature type="compositionally biased region" description="Low complexity" evidence="1">
    <location>
        <begin position="46"/>
        <end position="61"/>
    </location>
</feature>
<dbReference type="Proteomes" id="UP001051844">
    <property type="component" value="Unassembled WGS sequence"/>
</dbReference>
<organism evidence="2 3">
    <name type="scientific">Streptomyces albidoflavus</name>
    <dbReference type="NCBI Taxonomy" id="1886"/>
    <lineage>
        <taxon>Bacteria</taxon>
        <taxon>Bacillati</taxon>
        <taxon>Actinomycetota</taxon>
        <taxon>Actinomycetes</taxon>
        <taxon>Kitasatosporales</taxon>
        <taxon>Streptomycetaceae</taxon>
        <taxon>Streptomyces</taxon>
        <taxon>Streptomyces albidoflavus group</taxon>
    </lineage>
</organism>
<accession>A0AA37BY17</accession>
<gene>
    <name evidence="2" type="ORF">ScoT_30010</name>
</gene>
<dbReference type="EMBL" id="BNDZ01000005">
    <property type="protein sequence ID" value="GHI46827.1"/>
    <property type="molecule type" value="Genomic_DNA"/>
</dbReference>
<evidence type="ECO:0000313" key="2">
    <source>
        <dbReference type="EMBL" id="GHI46827.1"/>
    </source>
</evidence>
<protein>
    <submittedName>
        <fullName evidence="2">Uncharacterized protein</fullName>
    </submittedName>
</protein>
<feature type="region of interest" description="Disordered" evidence="1">
    <location>
        <begin position="1"/>
        <end position="61"/>
    </location>
</feature>
<reference evidence="2" key="1">
    <citation type="submission" date="2022-09" db="EMBL/GenBank/DDBJ databases">
        <title>Whole genome shotgun sequence of Streptomyces albidoflavus NBRC 12854.</title>
        <authorList>
            <person name="Komaki H."/>
            <person name="Tamura T."/>
        </authorList>
    </citation>
    <scope>NUCLEOTIDE SEQUENCE</scope>
    <source>
        <strain evidence="2">NBRC 12854</strain>
    </source>
</reference>
<dbReference type="AlphaFoldDB" id="A0AA37BY17"/>
<sequence>MPTAINTAGQLAGAASGGARGQPASPSGSDGAKRATADHATTGSQACCAPNRAAPRAANPVSPAAFQAKKPTVAAFTHPRREQFLARFPLPHDLRLIATEGPCHRSGQRTHPGNRAAADFLMVDLL</sequence>
<evidence type="ECO:0000313" key="3">
    <source>
        <dbReference type="Proteomes" id="UP001051844"/>
    </source>
</evidence>
<proteinExistence type="predicted"/>
<name>A0AA37BY17_9ACTN</name>
<evidence type="ECO:0000256" key="1">
    <source>
        <dbReference type="SAM" id="MobiDB-lite"/>
    </source>
</evidence>